<accession>A0AAD8PAP4</accession>
<comment type="caution">
    <text evidence="3">The sequence shown here is derived from an EMBL/GenBank/DDBJ whole genome shotgun (WGS) entry which is preliminary data.</text>
</comment>
<proteinExistence type="predicted"/>
<evidence type="ECO:0000256" key="1">
    <source>
        <dbReference type="SAM" id="MobiDB-lite"/>
    </source>
</evidence>
<dbReference type="InterPro" id="IPR006563">
    <property type="entry name" value="POX_dom"/>
</dbReference>
<feature type="region of interest" description="Disordered" evidence="1">
    <location>
        <begin position="89"/>
        <end position="117"/>
    </location>
</feature>
<evidence type="ECO:0000313" key="4">
    <source>
        <dbReference type="Proteomes" id="UP001229421"/>
    </source>
</evidence>
<evidence type="ECO:0000313" key="3">
    <source>
        <dbReference type="EMBL" id="KAK1438601.1"/>
    </source>
</evidence>
<dbReference type="AlphaFoldDB" id="A0AAD8PAP4"/>
<dbReference type="SMART" id="SM00574">
    <property type="entry name" value="POX"/>
    <property type="match status" value="1"/>
</dbReference>
<sequence>MDNGMVCELKRQTCTHFGLEGDLSCLLITCTKDKPYVPLYYLKKYIIMNIAAPAGAQHQSAHYNLRSSRYLINAHDLLHEFCNLDAKQNHHSTKAKSQRSTNQFQDYHDNSNNMNATSSKNIALSSLELQRRKTKLLHMLDEVDKKYHKYRDQMKALVSSFEVVVGIKNKSFITV</sequence>
<gene>
    <name evidence="3" type="ORF">QVD17_04410</name>
</gene>
<evidence type="ECO:0000259" key="2">
    <source>
        <dbReference type="SMART" id="SM00574"/>
    </source>
</evidence>
<keyword evidence="4" id="KW-1185">Reference proteome</keyword>
<dbReference type="EMBL" id="JAUHHV010000001">
    <property type="protein sequence ID" value="KAK1438601.1"/>
    <property type="molecule type" value="Genomic_DNA"/>
</dbReference>
<name>A0AAD8PAP4_TARER</name>
<dbReference type="Proteomes" id="UP001229421">
    <property type="component" value="Unassembled WGS sequence"/>
</dbReference>
<feature type="domain" description="POX" evidence="2">
    <location>
        <begin position="59"/>
        <end position="175"/>
    </location>
</feature>
<dbReference type="Pfam" id="PF07526">
    <property type="entry name" value="POX"/>
    <property type="match status" value="1"/>
</dbReference>
<protein>
    <recommendedName>
        <fullName evidence="2">POX domain-containing protein</fullName>
    </recommendedName>
</protein>
<feature type="compositionally biased region" description="Polar residues" evidence="1">
    <location>
        <begin position="98"/>
        <end position="117"/>
    </location>
</feature>
<organism evidence="3 4">
    <name type="scientific">Tagetes erecta</name>
    <name type="common">African marigold</name>
    <dbReference type="NCBI Taxonomy" id="13708"/>
    <lineage>
        <taxon>Eukaryota</taxon>
        <taxon>Viridiplantae</taxon>
        <taxon>Streptophyta</taxon>
        <taxon>Embryophyta</taxon>
        <taxon>Tracheophyta</taxon>
        <taxon>Spermatophyta</taxon>
        <taxon>Magnoliopsida</taxon>
        <taxon>eudicotyledons</taxon>
        <taxon>Gunneridae</taxon>
        <taxon>Pentapetalae</taxon>
        <taxon>asterids</taxon>
        <taxon>campanulids</taxon>
        <taxon>Asterales</taxon>
        <taxon>Asteraceae</taxon>
        <taxon>Asteroideae</taxon>
        <taxon>Heliantheae alliance</taxon>
        <taxon>Tageteae</taxon>
        <taxon>Tagetes</taxon>
    </lineage>
</organism>
<reference evidence="3" key="1">
    <citation type="journal article" date="2023" name="bioRxiv">
        <title>Improved chromosome-level genome assembly for marigold (Tagetes erecta).</title>
        <authorList>
            <person name="Jiang F."/>
            <person name="Yuan L."/>
            <person name="Wang S."/>
            <person name="Wang H."/>
            <person name="Xu D."/>
            <person name="Wang A."/>
            <person name="Fan W."/>
        </authorList>
    </citation>
    <scope>NUCLEOTIDE SEQUENCE</scope>
    <source>
        <strain evidence="3">WSJ</strain>
        <tissue evidence="3">Leaf</tissue>
    </source>
</reference>